<proteinExistence type="predicted"/>
<evidence type="ECO:0000313" key="2">
    <source>
        <dbReference type="Proteomes" id="UP000327493"/>
    </source>
</evidence>
<feature type="non-terminal residue" evidence="1">
    <location>
        <position position="12"/>
    </location>
</feature>
<gene>
    <name evidence="1" type="ORF">FQN60_012891</name>
</gene>
<evidence type="ECO:0000313" key="1">
    <source>
        <dbReference type="EMBL" id="KAA8589526.1"/>
    </source>
</evidence>
<sequence>MGLGRESIGRSL</sequence>
<keyword evidence="2" id="KW-1185">Reference proteome</keyword>
<dbReference type="Proteomes" id="UP000327493">
    <property type="component" value="Chromosome 9"/>
</dbReference>
<accession>A0A5J5DAA7</accession>
<protein>
    <submittedName>
        <fullName evidence="1">Uncharacterized protein</fullName>
    </submittedName>
</protein>
<comment type="caution">
    <text evidence="1">The sequence shown here is derived from an EMBL/GenBank/DDBJ whole genome shotgun (WGS) entry which is preliminary data.</text>
</comment>
<dbReference type="EMBL" id="VOFY01000009">
    <property type="protein sequence ID" value="KAA8589526.1"/>
    <property type="molecule type" value="Genomic_DNA"/>
</dbReference>
<reference evidence="1 2" key="1">
    <citation type="submission" date="2019-08" db="EMBL/GenBank/DDBJ databases">
        <title>A chromosome-level genome assembly, high-density linkage maps, and genome scans reveal the genomic architecture of hybrid incompatibilities underlying speciation via character displacement in darters (Percidae: Etheostominae).</title>
        <authorList>
            <person name="Moran R.L."/>
            <person name="Catchen J.M."/>
            <person name="Fuller R.C."/>
        </authorList>
    </citation>
    <scope>NUCLEOTIDE SEQUENCE [LARGE SCALE GENOMIC DNA]</scope>
    <source>
        <strain evidence="1">EspeVRDwgs_2016</strain>
        <tissue evidence="1">Muscle</tissue>
    </source>
</reference>
<organism evidence="1 2">
    <name type="scientific">Etheostoma spectabile</name>
    <name type="common">orangethroat darter</name>
    <dbReference type="NCBI Taxonomy" id="54343"/>
    <lineage>
        <taxon>Eukaryota</taxon>
        <taxon>Metazoa</taxon>
        <taxon>Chordata</taxon>
        <taxon>Craniata</taxon>
        <taxon>Vertebrata</taxon>
        <taxon>Euteleostomi</taxon>
        <taxon>Actinopterygii</taxon>
        <taxon>Neopterygii</taxon>
        <taxon>Teleostei</taxon>
        <taxon>Neoteleostei</taxon>
        <taxon>Acanthomorphata</taxon>
        <taxon>Eupercaria</taxon>
        <taxon>Perciformes</taxon>
        <taxon>Percoidei</taxon>
        <taxon>Percidae</taxon>
        <taxon>Etheostomatinae</taxon>
        <taxon>Etheostoma</taxon>
    </lineage>
</organism>
<name>A0A5J5DAA7_9PERO</name>